<reference evidence="23" key="1">
    <citation type="submission" date="2017-02" db="EMBL/GenBank/DDBJ databases">
        <title>Pseudomonas floridae sp. nov., a novel pathogenic bacterial species isolated from tomato.</title>
        <authorList>
            <person name="Timilsina S."/>
            <person name="Vallad G.E."/>
            <person name="Jones J.B."/>
        </authorList>
    </citation>
    <scope>NUCLEOTIDE SEQUENCE [LARGE SCALE GENOMIC DNA]</scope>
    <source>
        <strain evidence="23">GEV388</strain>
    </source>
</reference>
<evidence type="ECO:0000256" key="9">
    <source>
        <dbReference type="ARBA" id="ARBA00022958"/>
    </source>
</evidence>
<evidence type="ECO:0000256" key="18">
    <source>
        <dbReference type="HAMAP-Rule" id="MF_01966"/>
    </source>
</evidence>
<evidence type="ECO:0000256" key="4">
    <source>
        <dbReference type="ARBA" id="ARBA00009524"/>
    </source>
</evidence>
<dbReference type="GO" id="GO:0005524">
    <property type="term" value="F:ATP binding"/>
    <property type="evidence" value="ECO:0007669"/>
    <property type="project" value="UniProtKB-UniRule"/>
</dbReference>
<dbReference type="NCBIfam" id="TIGR00197">
    <property type="entry name" value="yjeF_nterm"/>
    <property type="match status" value="1"/>
</dbReference>
<keyword evidence="8 17" id="KW-0521">NADP</keyword>
<evidence type="ECO:0000256" key="16">
    <source>
        <dbReference type="ARBA" id="ARBA00049209"/>
    </source>
</evidence>
<comment type="subunit">
    <text evidence="17">Homotetramer.</text>
</comment>
<evidence type="ECO:0000256" key="7">
    <source>
        <dbReference type="ARBA" id="ARBA00022840"/>
    </source>
</evidence>
<dbReference type="Gene3D" id="3.40.50.10260">
    <property type="entry name" value="YjeF N-terminal domain"/>
    <property type="match status" value="1"/>
</dbReference>
<comment type="catalytic activity">
    <reaction evidence="16 17 19">
        <text>(6S)-NADPHX + ADP = AMP + phosphate + NADPH + H(+)</text>
        <dbReference type="Rhea" id="RHEA:32235"/>
        <dbReference type="ChEBI" id="CHEBI:15378"/>
        <dbReference type="ChEBI" id="CHEBI:43474"/>
        <dbReference type="ChEBI" id="CHEBI:57783"/>
        <dbReference type="ChEBI" id="CHEBI:64076"/>
        <dbReference type="ChEBI" id="CHEBI:456215"/>
        <dbReference type="ChEBI" id="CHEBI:456216"/>
        <dbReference type="EC" id="4.2.1.136"/>
    </reaction>
</comment>
<dbReference type="Proteomes" id="UP000192815">
    <property type="component" value="Unassembled WGS sequence"/>
</dbReference>
<keyword evidence="9 18" id="KW-0630">Potassium</keyword>
<organism evidence="22 23">
    <name type="scientific">Pseudomonas floridensis</name>
    <dbReference type="NCBI Taxonomy" id="1958950"/>
    <lineage>
        <taxon>Bacteria</taxon>
        <taxon>Pseudomonadati</taxon>
        <taxon>Pseudomonadota</taxon>
        <taxon>Gammaproteobacteria</taxon>
        <taxon>Pseudomonadales</taxon>
        <taxon>Pseudomonadaceae</taxon>
        <taxon>Pseudomonas</taxon>
    </lineage>
</organism>
<dbReference type="PROSITE" id="PS51383">
    <property type="entry name" value="YJEF_C_3"/>
    <property type="match status" value="1"/>
</dbReference>
<dbReference type="PIRSF" id="PIRSF017184">
    <property type="entry name" value="Nnr"/>
    <property type="match status" value="1"/>
</dbReference>
<keyword evidence="12 17" id="KW-0456">Lyase</keyword>
<evidence type="ECO:0000256" key="13">
    <source>
        <dbReference type="ARBA" id="ARBA00023268"/>
    </source>
</evidence>
<dbReference type="InterPro" id="IPR036652">
    <property type="entry name" value="YjeF_N_dom_sf"/>
</dbReference>
<dbReference type="AlphaFoldDB" id="A0A1X0NBV6"/>
<comment type="cofactor">
    <cofactor evidence="18 19">
        <name>K(+)</name>
        <dbReference type="ChEBI" id="CHEBI:29103"/>
    </cofactor>
    <text evidence="18 19">Binds 1 potassium ion per subunit.</text>
</comment>
<evidence type="ECO:0000256" key="17">
    <source>
        <dbReference type="HAMAP-Rule" id="MF_01965"/>
    </source>
</evidence>
<evidence type="ECO:0000256" key="19">
    <source>
        <dbReference type="PIRNR" id="PIRNR017184"/>
    </source>
</evidence>
<dbReference type="Gene3D" id="3.40.1190.20">
    <property type="match status" value="1"/>
</dbReference>
<feature type="binding site" evidence="18">
    <location>
        <position position="125"/>
    </location>
    <ligand>
        <name>K(+)</name>
        <dbReference type="ChEBI" id="CHEBI:29103"/>
    </ligand>
</feature>
<comment type="catalytic activity">
    <reaction evidence="1 18 19">
        <text>(6R)-NADHX = (6S)-NADHX</text>
        <dbReference type="Rhea" id="RHEA:32215"/>
        <dbReference type="ChEBI" id="CHEBI:64074"/>
        <dbReference type="ChEBI" id="CHEBI:64075"/>
        <dbReference type="EC" id="5.1.99.6"/>
    </reaction>
</comment>
<dbReference type="EC" id="4.2.1.136" evidence="19"/>
<comment type="function">
    <text evidence="14 19">Bifunctional enzyme that catalyzes the epimerization of the S- and R-forms of NAD(P)HX and the dehydration of the S-form of NAD(P)HX at the expense of ADP, which is converted to AMP. This allows the repair of both epimers of NAD(P)HX, a damaged form of NAD(P)H that is a result of enzymatic or heat-dependent hydration.</text>
</comment>
<dbReference type="InterPro" id="IPR004443">
    <property type="entry name" value="YjeF_N_dom"/>
</dbReference>
<feature type="domain" description="YjeF N-terminal" evidence="21">
    <location>
        <begin position="18"/>
        <end position="215"/>
    </location>
</feature>
<gene>
    <name evidence="17" type="primary">nnrD</name>
    <name evidence="18" type="synonym">nnrE</name>
    <name evidence="22" type="ORF">BZK31_01600</name>
</gene>
<comment type="function">
    <text evidence="18">Catalyzes the epimerization of the S- and R-forms of NAD(P)HX, a damaged form of NAD(P)H that is a result of enzymatic or heat-dependent hydration. This is a prerequisite for the S-specific NAD(P)H-hydrate dehydratase to allow the repair of both epimers of NAD(P)HX.</text>
</comment>
<feature type="domain" description="YjeF C-terminal" evidence="20">
    <location>
        <begin position="224"/>
        <end position="491"/>
    </location>
</feature>
<feature type="binding site" evidence="18">
    <location>
        <position position="158"/>
    </location>
    <ligand>
        <name>(6S)-NADPHX</name>
        <dbReference type="ChEBI" id="CHEBI:64076"/>
    </ligand>
</feature>
<evidence type="ECO:0000256" key="14">
    <source>
        <dbReference type="ARBA" id="ARBA00025153"/>
    </source>
</evidence>
<dbReference type="STRING" id="1958950.BZK31_01600"/>
<evidence type="ECO:0000313" key="22">
    <source>
        <dbReference type="EMBL" id="ORC61869.1"/>
    </source>
</evidence>
<dbReference type="PROSITE" id="PS01050">
    <property type="entry name" value="YJEF_C_2"/>
    <property type="match status" value="1"/>
</dbReference>
<dbReference type="InterPro" id="IPR017953">
    <property type="entry name" value="Carbohydrate_kinase_pred_CS"/>
</dbReference>
<feature type="binding site" evidence="18">
    <location>
        <begin position="129"/>
        <end position="135"/>
    </location>
    <ligand>
        <name>(6S)-NADPHX</name>
        <dbReference type="ChEBI" id="CHEBI:64076"/>
    </ligand>
</feature>
<evidence type="ECO:0000256" key="6">
    <source>
        <dbReference type="ARBA" id="ARBA00022741"/>
    </source>
</evidence>
<evidence type="ECO:0000256" key="12">
    <source>
        <dbReference type="ARBA" id="ARBA00023239"/>
    </source>
</evidence>
<dbReference type="GO" id="GO:0110051">
    <property type="term" value="P:metabolite repair"/>
    <property type="evidence" value="ECO:0007669"/>
    <property type="project" value="TreeGrafter"/>
</dbReference>
<dbReference type="Pfam" id="PF03853">
    <property type="entry name" value="YjeF_N"/>
    <property type="match status" value="1"/>
</dbReference>
<dbReference type="SUPFAM" id="SSF53613">
    <property type="entry name" value="Ribokinase-like"/>
    <property type="match status" value="1"/>
</dbReference>
<sequence length="496" mass="50728">MLDTKADLPDALYSAAQVRDLDARLIAAGTPGFELMQRAAHATWRAIRRRWPEASELTVLAGHGNNAGDGYLVASLAHKTGWQVRVLAVGDPAALNGDAAQAHAAAAGVDIQRWAGQPLAGIVVDALLGTGLQGDVREPYLSVINTINASGLPVAAVDIPSGLCADTGHCLGVAVRADLTVTFIGLKMGLLTGDAPDLIGQLVFDNLQAEPAVVAQAPVTARRLDPASLPALAGRPRTAHKGLYGRVLVIGGDHGFGGAALLSAESALRSGAGMVTLATRAEHVPAALTRMPEIMSAGISSANQLMGLIEAASILVVGPGLGQDSWGRSLLSAAANADRPQVWDADALNQLATGRVALPVNSVITPHPGEAARLLGLSTQDVQADRAAAAHALARKFNAVCVLKGSGSLIADADGRMALCDRGHPAMATAGLGDVLAGLIGALMAQHMKPFEAACLAVWLHASAGQEIGASGRGMAASDIIPAIRQLLEELKPCLI</sequence>
<dbReference type="InterPro" id="IPR030677">
    <property type="entry name" value="Nnr"/>
</dbReference>
<dbReference type="HAMAP" id="MF_01965">
    <property type="entry name" value="NADHX_dehydratase"/>
    <property type="match status" value="1"/>
</dbReference>
<dbReference type="RefSeq" id="WP_083181007.1">
    <property type="nucleotide sequence ID" value="NZ_CBCRZR010000010.1"/>
</dbReference>
<comment type="caution">
    <text evidence="18">Lacks conserved residue(s) required for the propagation of feature annotation.</text>
</comment>
<comment type="cofactor">
    <cofactor evidence="17">
        <name>Mg(2+)</name>
        <dbReference type="ChEBI" id="CHEBI:18420"/>
    </cofactor>
</comment>
<comment type="similarity">
    <text evidence="3 19">In the N-terminal section; belongs to the NnrE/AIBP family.</text>
</comment>
<keyword evidence="23" id="KW-1185">Reference proteome</keyword>
<evidence type="ECO:0000256" key="15">
    <source>
        <dbReference type="ARBA" id="ARBA00048238"/>
    </source>
</evidence>
<dbReference type="GO" id="GO:0052855">
    <property type="term" value="F:ADP-dependent NAD(P)H-hydrate dehydratase activity"/>
    <property type="evidence" value="ECO:0007669"/>
    <property type="project" value="UniProtKB-UniRule"/>
</dbReference>
<comment type="similarity">
    <text evidence="18">Belongs to the NnrE/AIBP family.</text>
</comment>
<feature type="binding site" evidence="18">
    <location>
        <position position="161"/>
    </location>
    <ligand>
        <name>K(+)</name>
        <dbReference type="ChEBI" id="CHEBI:29103"/>
    </ligand>
</feature>
<feature type="binding site" evidence="17">
    <location>
        <position position="259"/>
    </location>
    <ligand>
        <name>(6S)-NADPHX</name>
        <dbReference type="ChEBI" id="CHEBI:64076"/>
    </ligand>
</feature>
<dbReference type="GO" id="GO:0046872">
    <property type="term" value="F:metal ion binding"/>
    <property type="evidence" value="ECO:0007669"/>
    <property type="project" value="UniProtKB-UniRule"/>
</dbReference>
<comment type="function">
    <text evidence="17">Catalyzes the dehydration of the S-form of NAD(P)HX at the expense of ADP, which is converted to AMP. Together with NAD(P)HX epimerase, which catalyzes the epimerization of the S- and R-forms, the enzyme allows the repair of both epimers of NAD(P)HX, a damaged form of NAD(P)H that is a result of enzymatic or heat-dependent hydration.</text>
</comment>
<dbReference type="GO" id="GO:0052856">
    <property type="term" value="F:NAD(P)HX epimerase activity"/>
    <property type="evidence" value="ECO:0007669"/>
    <property type="project" value="UniProtKB-UniRule"/>
</dbReference>
<evidence type="ECO:0000256" key="10">
    <source>
        <dbReference type="ARBA" id="ARBA00023027"/>
    </source>
</evidence>
<evidence type="ECO:0000256" key="8">
    <source>
        <dbReference type="ARBA" id="ARBA00022857"/>
    </source>
</evidence>
<comment type="similarity">
    <text evidence="17">Belongs to the NnrD/CARKD family.</text>
</comment>
<feature type="binding site" evidence="17">
    <location>
        <position position="433"/>
    </location>
    <ligand>
        <name>AMP</name>
        <dbReference type="ChEBI" id="CHEBI:456215"/>
    </ligand>
</feature>
<dbReference type="SUPFAM" id="SSF64153">
    <property type="entry name" value="YjeF N-terminal domain-like"/>
    <property type="match status" value="1"/>
</dbReference>
<dbReference type="PROSITE" id="PS51385">
    <property type="entry name" value="YJEF_N"/>
    <property type="match status" value="1"/>
</dbReference>
<dbReference type="EMBL" id="MUIO01000004">
    <property type="protein sequence ID" value="ORC61869.1"/>
    <property type="molecule type" value="Genomic_DNA"/>
</dbReference>
<dbReference type="Pfam" id="PF01256">
    <property type="entry name" value="Carb_kinase"/>
    <property type="match status" value="1"/>
</dbReference>
<evidence type="ECO:0000256" key="5">
    <source>
        <dbReference type="ARBA" id="ARBA00022723"/>
    </source>
</evidence>
<accession>A0A1X0NBV6</accession>
<evidence type="ECO:0000256" key="2">
    <source>
        <dbReference type="ARBA" id="ARBA00000909"/>
    </source>
</evidence>
<evidence type="ECO:0000256" key="1">
    <source>
        <dbReference type="ARBA" id="ARBA00000013"/>
    </source>
</evidence>
<keyword evidence="10 17" id="KW-0520">NAD</keyword>
<evidence type="ECO:0000256" key="11">
    <source>
        <dbReference type="ARBA" id="ARBA00023235"/>
    </source>
</evidence>
<dbReference type="NCBIfam" id="TIGR00196">
    <property type="entry name" value="yjeF_cterm"/>
    <property type="match status" value="1"/>
</dbReference>
<dbReference type="EC" id="5.1.99.6" evidence="19"/>
<feature type="binding site" evidence="17">
    <location>
        <position position="320"/>
    </location>
    <ligand>
        <name>(6S)-NADPHX</name>
        <dbReference type="ChEBI" id="CHEBI:64076"/>
    </ligand>
</feature>
<feature type="binding site" evidence="18">
    <location>
        <position position="66"/>
    </location>
    <ligand>
        <name>K(+)</name>
        <dbReference type="ChEBI" id="CHEBI:29103"/>
    </ligand>
</feature>
<comment type="similarity">
    <text evidence="4 19">In the C-terminal section; belongs to the NnrD/CARKD family.</text>
</comment>
<comment type="caution">
    <text evidence="22">The sequence shown here is derived from an EMBL/GenBank/DDBJ whole genome shotgun (WGS) entry which is preliminary data.</text>
</comment>
<dbReference type="InterPro" id="IPR029056">
    <property type="entry name" value="Ribokinase-like"/>
</dbReference>
<feature type="binding site" evidence="17">
    <location>
        <position position="434"/>
    </location>
    <ligand>
        <name>(6S)-NADPHX</name>
        <dbReference type="ChEBI" id="CHEBI:64076"/>
    </ligand>
</feature>
<protein>
    <recommendedName>
        <fullName evidence="19">Bifunctional NAD(P)H-hydrate repair enzyme</fullName>
    </recommendedName>
    <alternativeName>
        <fullName evidence="19">Nicotinamide nucleotide repair protein</fullName>
    </alternativeName>
    <domain>
        <recommendedName>
            <fullName evidence="19">ADP-dependent (S)-NAD(P)H-hydrate dehydratase</fullName>
            <ecNumber evidence="19">4.2.1.136</ecNumber>
        </recommendedName>
        <alternativeName>
            <fullName evidence="19">ADP-dependent NAD(P)HX dehydratase</fullName>
        </alternativeName>
    </domain>
    <domain>
        <recommendedName>
            <fullName evidence="19">NAD(P)H-hydrate epimerase</fullName>
            <ecNumber evidence="19">5.1.99.6</ecNumber>
        </recommendedName>
    </domain>
</protein>
<keyword evidence="6 17" id="KW-0547">Nucleotide-binding</keyword>
<keyword evidence="5 18" id="KW-0479">Metal-binding</keyword>
<comment type="catalytic activity">
    <reaction evidence="2 18 19">
        <text>(6R)-NADPHX = (6S)-NADPHX</text>
        <dbReference type="Rhea" id="RHEA:32227"/>
        <dbReference type="ChEBI" id="CHEBI:64076"/>
        <dbReference type="ChEBI" id="CHEBI:64077"/>
        <dbReference type="EC" id="5.1.99.6"/>
    </reaction>
</comment>
<keyword evidence="11 18" id="KW-0413">Isomerase</keyword>
<keyword evidence="7 17" id="KW-0067">ATP-binding</keyword>
<feature type="binding site" evidence="17">
    <location>
        <begin position="404"/>
        <end position="408"/>
    </location>
    <ligand>
        <name>AMP</name>
        <dbReference type="ChEBI" id="CHEBI:456215"/>
    </ligand>
</feature>
<evidence type="ECO:0000259" key="20">
    <source>
        <dbReference type="PROSITE" id="PS51383"/>
    </source>
</evidence>
<dbReference type="CDD" id="cd01171">
    <property type="entry name" value="YXKO-related"/>
    <property type="match status" value="1"/>
</dbReference>
<evidence type="ECO:0000256" key="3">
    <source>
        <dbReference type="ARBA" id="ARBA00006001"/>
    </source>
</evidence>
<dbReference type="GO" id="GO:0046496">
    <property type="term" value="P:nicotinamide nucleotide metabolic process"/>
    <property type="evidence" value="ECO:0007669"/>
    <property type="project" value="UniProtKB-UniRule"/>
</dbReference>
<evidence type="ECO:0000313" key="23">
    <source>
        <dbReference type="Proteomes" id="UP000192815"/>
    </source>
</evidence>
<evidence type="ECO:0000259" key="21">
    <source>
        <dbReference type="PROSITE" id="PS51385"/>
    </source>
</evidence>
<dbReference type="OrthoDB" id="9806925at2"/>
<comment type="catalytic activity">
    <reaction evidence="15 17 19">
        <text>(6S)-NADHX + ADP = AMP + phosphate + NADH + H(+)</text>
        <dbReference type="Rhea" id="RHEA:32223"/>
        <dbReference type="ChEBI" id="CHEBI:15378"/>
        <dbReference type="ChEBI" id="CHEBI:43474"/>
        <dbReference type="ChEBI" id="CHEBI:57945"/>
        <dbReference type="ChEBI" id="CHEBI:64074"/>
        <dbReference type="ChEBI" id="CHEBI:456215"/>
        <dbReference type="ChEBI" id="CHEBI:456216"/>
        <dbReference type="EC" id="4.2.1.136"/>
    </reaction>
</comment>
<feature type="binding site" evidence="17">
    <location>
        <position position="367"/>
    </location>
    <ligand>
        <name>(6S)-NADPHX</name>
        <dbReference type="ChEBI" id="CHEBI:64076"/>
    </ligand>
</feature>
<dbReference type="PANTHER" id="PTHR12592">
    <property type="entry name" value="ATP-DEPENDENT (S)-NAD(P)H-HYDRATE DEHYDRATASE FAMILY MEMBER"/>
    <property type="match status" value="1"/>
</dbReference>
<dbReference type="InterPro" id="IPR000631">
    <property type="entry name" value="CARKD"/>
</dbReference>
<dbReference type="PANTHER" id="PTHR12592:SF0">
    <property type="entry name" value="ATP-DEPENDENT (S)-NAD(P)H-HYDRATE DEHYDRATASE"/>
    <property type="match status" value="1"/>
</dbReference>
<name>A0A1X0NBV6_9PSED</name>
<feature type="binding site" evidence="18">
    <location>
        <position position="140"/>
    </location>
    <ligand>
        <name>(6S)-NADPHX</name>
        <dbReference type="ChEBI" id="CHEBI:64076"/>
    </ligand>
</feature>
<keyword evidence="13" id="KW-0511">Multifunctional enzyme</keyword>
<dbReference type="HAMAP" id="MF_01966">
    <property type="entry name" value="NADHX_epimerase"/>
    <property type="match status" value="1"/>
</dbReference>
<proteinExistence type="inferred from homology"/>